<gene>
    <name evidence="2" type="ORF">B5E91_04820</name>
</gene>
<protein>
    <recommendedName>
        <fullName evidence="4">ABC transporter permease</fullName>
    </recommendedName>
</protein>
<dbReference type="EMBL" id="NFLB01000004">
    <property type="protein sequence ID" value="OUQ05740.1"/>
    <property type="molecule type" value="Genomic_DNA"/>
</dbReference>
<proteinExistence type="predicted"/>
<dbReference type="Proteomes" id="UP000196258">
    <property type="component" value="Unassembled WGS sequence"/>
</dbReference>
<feature type="transmembrane region" description="Helical" evidence="1">
    <location>
        <begin position="6"/>
        <end position="25"/>
    </location>
</feature>
<sequence length="248" mass="29012">MNLFLTLAFLFFIGAITGWVIEVLFRRFLSSANPERKWINPGFCTGPYLPLYGVGLCMLYLIASLEQYNIVKDSFWNKAILFLMMAIFMTVIEYIAGIFILKISKVRLWDYRNEPGNIQGIICPKFSIIWACLGAVYYFLIHPYILNALLWLSNNLAFSFVIGMFFGVFIIDVVNSAQLVVKLKAYAEENDVIIKYEMIKANIRKWHDDNEMKYHFFKPFKTDTPLAKHLKNMQETFEIKYSKHKKSK</sequence>
<keyword evidence="1" id="KW-0812">Transmembrane</keyword>
<dbReference type="InterPro" id="IPR010540">
    <property type="entry name" value="CmpB_TMEM229"/>
</dbReference>
<comment type="caution">
    <text evidence="2">The sequence shown here is derived from an EMBL/GenBank/DDBJ whole genome shotgun (WGS) entry which is preliminary data.</text>
</comment>
<evidence type="ECO:0000256" key="1">
    <source>
        <dbReference type="SAM" id="Phobius"/>
    </source>
</evidence>
<evidence type="ECO:0000313" key="3">
    <source>
        <dbReference type="Proteomes" id="UP000196258"/>
    </source>
</evidence>
<reference evidence="3" key="1">
    <citation type="submission" date="2017-04" db="EMBL/GenBank/DDBJ databases">
        <title>Function of individual gut microbiota members based on whole genome sequencing of pure cultures obtained from chicken caecum.</title>
        <authorList>
            <person name="Medvecky M."/>
            <person name="Cejkova D."/>
            <person name="Polansky O."/>
            <person name="Karasova D."/>
            <person name="Kubasova T."/>
            <person name="Cizek A."/>
            <person name="Rychlik I."/>
        </authorList>
    </citation>
    <scope>NUCLEOTIDE SEQUENCE [LARGE SCALE GENOMIC DNA]</scope>
    <source>
        <strain evidence="3">An149</strain>
    </source>
</reference>
<dbReference type="Pfam" id="PF06541">
    <property type="entry name" value="ABC_trans_CmpB"/>
    <property type="match status" value="1"/>
</dbReference>
<keyword evidence="1" id="KW-1133">Transmembrane helix</keyword>
<feature type="transmembrane region" description="Helical" evidence="1">
    <location>
        <begin position="75"/>
        <end position="101"/>
    </location>
</feature>
<evidence type="ECO:0000313" key="2">
    <source>
        <dbReference type="EMBL" id="OUQ05740.1"/>
    </source>
</evidence>
<feature type="transmembrane region" description="Helical" evidence="1">
    <location>
        <begin position="156"/>
        <end position="174"/>
    </location>
</feature>
<organism evidence="2 3">
    <name type="scientific">Thomasclavelia spiroformis</name>
    <dbReference type="NCBI Taxonomy" id="29348"/>
    <lineage>
        <taxon>Bacteria</taxon>
        <taxon>Bacillati</taxon>
        <taxon>Bacillota</taxon>
        <taxon>Erysipelotrichia</taxon>
        <taxon>Erysipelotrichales</taxon>
        <taxon>Coprobacillaceae</taxon>
        <taxon>Thomasclavelia</taxon>
    </lineage>
</organism>
<dbReference type="AlphaFoldDB" id="A0A1Y4QBJ0"/>
<accession>A0A1Y4QBJ0</accession>
<feature type="transmembrane region" description="Helical" evidence="1">
    <location>
        <begin position="122"/>
        <end position="141"/>
    </location>
</feature>
<keyword evidence="1" id="KW-0472">Membrane</keyword>
<dbReference type="RefSeq" id="WP_087255684.1">
    <property type="nucleotide sequence ID" value="NZ_CAJKXS010000109.1"/>
</dbReference>
<evidence type="ECO:0008006" key="4">
    <source>
        <dbReference type="Google" id="ProtNLM"/>
    </source>
</evidence>
<feature type="transmembrane region" description="Helical" evidence="1">
    <location>
        <begin position="46"/>
        <end position="63"/>
    </location>
</feature>
<name>A0A1Y4QBJ0_9FIRM</name>